<feature type="compositionally biased region" description="Pro residues" evidence="7">
    <location>
        <begin position="451"/>
        <end position="463"/>
    </location>
</feature>
<dbReference type="Gene3D" id="3.50.50.60">
    <property type="entry name" value="FAD/NAD(P)-binding domain"/>
    <property type="match status" value="1"/>
</dbReference>
<dbReference type="EMBL" id="JBBEGL010000005">
    <property type="protein sequence ID" value="MEJ2888525.1"/>
    <property type="molecule type" value="Genomic_DNA"/>
</dbReference>
<dbReference type="InterPro" id="IPR020946">
    <property type="entry name" value="Flavin_mOase-like"/>
</dbReference>
<gene>
    <name evidence="8" type="ORF">WCD41_18855</name>
</gene>
<keyword evidence="5" id="KW-0521">NADP</keyword>
<sequence>MTPTSPGTQPGTQAGTHCVIGAGFAGLGAARALRDRGVDVDVVEARHDVGGNWLDGVYDSTHLITSRASTGFAEHPMPATLPDFPHWTDLLAYLRDYAERFDLRRHIAFDTEVTAVEPAGRADGTDGWLVTTQHAGRTATRHYAGVVVANGHHWDPFVPQRPGHFTGRQLHVKDYKRPADLHGERVLVVGGGVSGCDLAVEAARAVGHADLSMRRSHHFLPKTLFGTPITDLNNPWMPVAVQRLVTGSALRLIHGPLTKYGLPEPEHRLFDEQVTIHSQVLYALRHGQVSPRPDIERFDGSTVHFSDGTAADYDTVIWATGYAVSFPFLDDDLFTWEHGVPRRVLGMLPEQAAGLYVFGLMQLRGGAGPMLSRSAELLADLVELQAGAPRPVARDLARLRPADARFYVSVPAMTRQVALERAAVGALRRVQRVRGTQAPAASAAVGAPTTVPRPAPLPAPVAG</sequence>
<evidence type="ECO:0000256" key="7">
    <source>
        <dbReference type="SAM" id="MobiDB-lite"/>
    </source>
</evidence>
<feature type="compositionally biased region" description="Low complexity" evidence="7">
    <location>
        <begin position="438"/>
        <end position="450"/>
    </location>
</feature>
<dbReference type="PRINTS" id="PR00370">
    <property type="entry name" value="FMOXYGENASE"/>
</dbReference>
<keyword evidence="3" id="KW-0285">Flavoprotein</keyword>
<dbReference type="Proteomes" id="UP001370100">
    <property type="component" value="Unassembled WGS sequence"/>
</dbReference>
<evidence type="ECO:0000256" key="3">
    <source>
        <dbReference type="ARBA" id="ARBA00022630"/>
    </source>
</evidence>
<comment type="similarity">
    <text evidence="2">Belongs to the FAD-binding monooxygenase family.</text>
</comment>
<comment type="caution">
    <text evidence="8">The sequence shown here is derived from an EMBL/GenBank/DDBJ whole genome shotgun (WGS) entry which is preliminary data.</text>
</comment>
<evidence type="ECO:0000256" key="5">
    <source>
        <dbReference type="ARBA" id="ARBA00022857"/>
    </source>
</evidence>
<accession>A0ABU8N982</accession>
<evidence type="ECO:0000313" key="9">
    <source>
        <dbReference type="Proteomes" id="UP001370100"/>
    </source>
</evidence>
<keyword evidence="9" id="KW-1185">Reference proteome</keyword>
<evidence type="ECO:0000256" key="2">
    <source>
        <dbReference type="ARBA" id="ARBA00010139"/>
    </source>
</evidence>
<keyword evidence="6" id="KW-0560">Oxidoreductase</keyword>
<feature type="region of interest" description="Disordered" evidence="7">
    <location>
        <begin position="438"/>
        <end position="463"/>
    </location>
</feature>
<dbReference type="SUPFAM" id="SSF51905">
    <property type="entry name" value="FAD/NAD(P)-binding domain"/>
    <property type="match status" value="2"/>
</dbReference>
<name>A0ABU8N982_9PSEU</name>
<dbReference type="PANTHER" id="PTHR23023">
    <property type="entry name" value="DIMETHYLANILINE MONOOXYGENASE"/>
    <property type="match status" value="1"/>
</dbReference>
<dbReference type="RefSeq" id="WP_337715172.1">
    <property type="nucleotide sequence ID" value="NZ_JBBEGL010000005.1"/>
</dbReference>
<dbReference type="InterPro" id="IPR036188">
    <property type="entry name" value="FAD/NAD-bd_sf"/>
</dbReference>
<evidence type="ECO:0000256" key="6">
    <source>
        <dbReference type="ARBA" id="ARBA00023002"/>
    </source>
</evidence>
<evidence type="ECO:0000256" key="1">
    <source>
        <dbReference type="ARBA" id="ARBA00009183"/>
    </source>
</evidence>
<comment type="similarity">
    <text evidence="1">Belongs to the FMO family.</text>
</comment>
<reference evidence="8 9" key="1">
    <citation type="submission" date="2024-03" db="EMBL/GenBank/DDBJ databases">
        <title>Actinomycetospora sp. OC33-EN06, a novel actinomycete isolated from wild orchid (Aerides multiflora).</title>
        <authorList>
            <person name="Suriyachadkun C."/>
        </authorList>
    </citation>
    <scope>NUCLEOTIDE SEQUENCE [LARGE SCALE GENOMIC DNA]</scope>
    <source>
        <strain evidence="8 9">OC33-EN06</strain>
    </source>
</reference>
<keyword evidence="4" id="KW-0274">FAD</keyword>
<dbReference type="InterPro" id="IPR000960">
    <property type="entry name" value="Flavin_mOase"/>
</dbReference>
<protein>
    <submittedName>
        <fullName evidence="8">NAD(P)-binding domain-containing protein</fullName>
    </submittedName>
</protein>
<proteinExistence type="inferred from homology"/>
<organism evidence="8 9">
    <name type="scientific">Actinomycetospora aeridis</name>
    <dbReference type="NCBI Taxonomy" id="3129231"/>
    <lineage>
        <taxon>Bacteria</taxon>
        <taxon>Bacillati</taxon>
        <taxon>Actinomycetota</taxon>
        <taxon>Actinomycetes</taxon>
        <taxon>Pseudonocardiales</taxon>
        <taxon>Pseudonocardiaceae</taxon>
        <taxon>Actinomycetospora</taxon>
    </lineage>
</organism>
<dbReference type="InterPro" id="IPR050346">
    <property type="entry name" value="FMO-like"/>
</dbReference>
<evidence type="ECO:0000313" key="8">
    <source>
        <dbReference type="EMBL" id="MEJ2888525.1"/>
    </source>
</evidence>
<dbReference type="Pfam" id="PF00743">
    <property type="entry name" value="FMO-like"/>
    <property type="match status" value="1"/>
</dbReference>
<evidence type="ECO:0000256" key="4">
    <source>
        <dbReference type="ARBA" id="ARBA00022827"/>
    </source>
</evidence>